<dbReference type="NCBIfam" id="NF038335">
    <property type="entry name" value="YPO0640_fam"/>
    <property type="match status" value="1"/>
</dbReference>
<sequence length="132" mass="15260">MKLNNYFWGSLRVKAFSAYFTKAFKFQPPSEFLDLLKISNGFSVNGLNLYSAKEQNEPYYLAGIIEANQEFHVEESLRNFVAFCDESSSRVVYHLEVNQFQIVDSFTWEELESFPTLTLAISSLLKTANIFE</sequence>
<dbReference type="InterPro" id="IPR037883">
    <property type="entry name" value="Knr4/Smi1-like_sf"/>
</dbReference>
<gene>
    <name evidence="1" type="ORF">ACI2JU_12445</name>
</gene>
<dbReference type="Proteomes" id="UP001620262">
    <property type="component" value="Unassembled WGS sequence"/>
</dbReference>
<dbReference type="EMBL" id="JBJDOT010000015">
    <property type="protein sequence ID" value="MFK3864672.1"/>
    <property type="molecule type" value="Genomic_DNA"/>
</dbReference>
<dbReference type="RefSeq" id="WP_404675592.1">
    <property type="nucleotide sequence ID" value="NZ_JBJDOT010000015.1"/>
</dbReference>
<reference evidence="1 2" key="1">
    <citation type="submission" date="2024-11" db="EMBL/GenBank/DDBJ databases">
        <title>The Natural Products Discovery Center: Release of the First 8490 Sequenced Strains for Exploring Actinobacteria Biosynthetic Diversity.</title>
        <authorList>
            <person name="Kalkreuter E."/>
            <person name="Kautsar S.A."/>
            <person name="Yang D."/>
            <person name="Bader C.D."/>
            <person name="Teijaro C.N."/>
            <person name="Fluegel L."/>
            <person name="Davis C.M."/>
            <person name="Simpson J.R."/>
            <person name="Lauterbach L."/>
            <person name="Steele A.D."/>
            <person name="Gui C."/>
            <person name="Meng S."/>
            <person name="Li G."/>
            <person name="Viehrig K."/>
            <person name="Ye F."/>
            <person name="Su P."/>
            <person name="Kiefer A.F."/>
            <person name="Nichols A."/>
            <person name="Cepeda A.J."/>
            <person name="Yan W."/>
            <person name="Fan B."/>
            <person name="Jiang Y."/>
            <person name="Adhikari A."/>
            <person name="Zheng C.-J."/>
            <person name="Schuster L."/>
            <person name="Cowan T.M."/>
            <person name="Smanski M.J."/>
            <person name="Chevrette M.G."/>
            <person name="De Carvalho L.P.S."/>
            <person name="Shen B."/>
        </authorList>
    </citation>
    <scope>NUCLEOTIDE SEQUENCE [LARGE SCALE GENOMIC DNA]</scope>
    <source>
        <strain evidence="1 2">NPDC078403</strain>
    </source>
</reference>
<organism evidence="1 2">
    <name type="scientific">Pseudoalteromonas rhizosphaerae</name>
    <dbReference type="NCBI Taxonomy" id="2518973"/>
    <lineage>
        <taxon>Bacteria</taxon>
        <taxon>Pseudomonadati</taxon>
        <taxon>Pseudomonadota</taxon>
        <taxon>Gammaproteobacteria</taxon>
        <taxon>Alteromonadales</taxon>
        <taxon>Pseudoalteromonadaceae</taxon>
        <taxon>Pseudoalteromonas</taxon>
    </lineage>
</organism>
<name>A0ABW8KXZ8_9GAMM</name>
<accession>A0ABW8KXZ8</accession>
<comment type="caution">
    <text evidence="1">The sequence shown here is derived from an EMBL/GenBank/DDBJ whole genome shotgun (WGS) entry which is preliminary data.</text>
</comment>
<proteinExistence type="predicted"/>
<keyword evidence="2" id="KW-1185">Reference proteome</keyword>
<dbReference type="Gene3D" id="3.40.1580.10">
    <property type="entry name" value="SMI1/KNR4-like"/>
    <property type="match status" value="1"/>
</dbReference>
<evidence type="ECO:0000313" key="2">
    <source>
        <dbReference type="Proteomes" id="UP001620262"/>
    </source>
</evidence>
<evidence type="ECO:0000313" key="1">
    <source>
        <dbReference type="EMBL" id="MFK3864672.1"/>
    </source>
</evidence>
<protein>
    <submittedName>
        <fullName evidence="1">YrhA family protein</fullName>
    </submittedName>
</protein>